<comment type="caution">
    <text evidence="2">The sequence shown here is derived from an EMBL/GenBank/DDBJ whole genome shotgun (WGS) entry which is preliminary data.</text>
</comment>
<feature type="region of interest" description="Disordered" evidence="1">
    <location>
        <begin position="1"/>
        <end position="29"/>
    </location>
</feature>
<reference evidence="2 3" key="1">
    <citation type="journal article" date="2019" name="PLoS ONE">
        <title>Comparative genome analysis indicates high evolutionary potential of pathogenicity genes in Colletotrichum tanaceti.</title>
        <authorList>
            <person name="Lelwala R.V."/>
            <person name="Korhonen P.K."/>
            <person name="Young N.D."/>
            <person name="Scott J.B."/>
            <person name="Ades P.A."/>
            <person name="Gasser R.B."/>
            <person name="Taylor P.W.J."/>
        </authorList>
    </citation>
    <scope>NUCLEOTIDE SEQUENCE [LARGE SCALE GENOMIC DNA]</scope>
    <source>
        <strain evidence="2">BRIP57314</strain>
    </source>
</reference>
<accession>A0A4U6XTG3</accession>
<organism evidence="2 3">
    <name type="scientific">Colletotrichum tanaceti</name>
    <dbReference type="NCBI Taxonomy" id="1306861"/>
    <lineage>
        <taxon>Eukaryota</taxon>
        <taxon>Fungi</taxon>
        <taxon>Dikarya</taxon>
        <taxon>Ascomycota</taxon>
        <taxon>Pezizomycotina</taxon>
        <taxon>Sordariomycetes</taxon>
        <taxon>Hypocreomycetidae</taxon>
        <taxon>Glomerellales</taxon>
        <taxon>Glomerellaceae</taxon>
        <taxon>Colletotrichum</taxon>
        <taxon>Colletotrichum destructivum species complex</taxon>
    </lineage>
</organism>
<feature type="compositionally biased region" description="Polar residues" evidence="1">
    <location>
        <begin position="1"/>
        <end position="12"/>
    </location>
</feature>
<dbReference type="EMBL" id="PJEX01000011">
    <property type="protein sequence ID" value="TKW59273.1"/>
    <property type="molecule type" value="Genomic_DNA"/>
</dbReference>
<feature type="compositionally biased region" description="Basic and acidic residues" evidence="1">
    <location>
        <begin position="128"/>
        <end position="140"/>
    </location>
</feature>
<protein>
    <submittedName>
        <fullName evidence="2">Uncharacterized protein</fullName>
    </submittedName>
</protein>
<proteinExistence type="predicted"/>
<dbReference type="Proteomes" id="UP000310108">
    <property type="component" value="Unassembled WGS sequence"/>
</dbReference>
<evidence type="ECO:0000256" key="1">
    <source>
        <dbReference type="SAM" id="MobiDB-lite"/>
    </source>
</evidence>
<feature type="region of interest" description="Disordered" evidence="1">
    <location>
        <begin position="68"/>
        <end position="148"/>
    </location>
</feature>
<evidence type="ECO:0000313" key="2">
    <source>
        <dbReference type="EMBL" id="TKW59273.1"/>
    </source>
</evidence>
<name>A0A4U6XTG3_9PEZI</name>
<feature type="compositionally biased region" description="Basic and acidic residues" evidence="1">
    <location>
        <begin position="109"/>
        <end position="121"/>
    </location>
</feature>
<evidence type="ECO:0000313" key="3">
    <source>
        <dbReference type="Proteomes" id="UP000310108"/>
    </source>
</evidence>
<keyword evidence="3" id="KW-1185">Reference proteome</keyword>
<sequence>MGKCSFESSNGRTLRGLYRPRTQSRRGQPWNSVQWVGPIARHSFYPLAQCSALQPLSYQSYSTPTVSLFAPPSKHHRRIRSPPQRPYSVGKGPDRSDSSGRGLSKANWRARERQTGQDASKKAGVGGKGRERERERERTESMGPGPWVVGAEWEAGKLNKRPKELRSRQKFCALCVTRPPSPPLAVPEYQHRVQIRTTQHTWAMLSTDDSLSGLADSVALDAGAMFGDGDGVNESKGSKGKK</sequence>
<dbReference type="AlphaFoldDB" id="A0A4U6XTG3"/>
<gene>
    <name evidence="2" type="ORF">CTA1_7075</name>
</gene>